<feature type="compositionally biased region" description="Basic and acidic residues" evidence="1">
    <location>
        <begin position="75"/>
        <end position="85"/>
    </location>
</feature>
<evidence type="ECO:0000313" key="2">
    <source>
        <dbReference type="Ensembl" id="ENSCMIP00000010350.1"/>
    </source>
</evidence>
<feature type="compositionally biased region" description="Basic and acidic residues" evidence="1">
    <location>
        <begin position="114"/>
        <end position="128"/>
    </location>
</feature>
<dbReference type="Ensembl" id="ENSCMIT00000010622.1">
    <property type="protein sequence ID" value="ENSCMIP00000010350.1"/>
    <property type="gene ID" value="ENSCMIG00000005458.1"/>
</dbReference>
<keyword evidence="3" id="KW-1185">Reference proteome</keyword>
<reference evidence="2" key="5">
    <citation type="submission" date="2025-09" db="UniProtKB">
        <authorList>
            <consortium name="Ensembl"/>
        </authorList>
    </citation>
    <scope>IDENTIFICATION</scope>
</reference>
<dbReference type="Proteomes" id="UP000314986">
    <property type="component" value="Unassembled WGS sequence"/>
</dbReference>
<sequence length="208" mass="23157">MSLSQQSLAKEGFEGTGIDYLKPDSETLALKDLGGTVNENCFQPDSGEMEALIELERRSQLDEAFELVDLPSPPQRDRDPLDLDAQRSSSNPTRLRFEDSFQSMRRASSVDNIEAMRSELEKKFKEKTGSGGSKPPKPNLLNSTSDSDLMKYRTISKIPQITLNFVDFNPDAILTPSPTEIEIIAPSKVKERTQNVTEKVTQVPTPPP</sequence>
<feature type="region of interest" description="Disordered" evidence="1">
    <location>
        <begin position="67"/>
        <end position="145"/>
    </location>
</feature>
<dbReference type="InParanoid" id="A0A4W3H4S0"/>
<protein>
    <submittedName>
        <fullName evidence="2">Potassium voltage-gated channel subfamily H member 2-like</fullName>
    </submittedName>
</protein>
<dbReference type="STRING" id="7868.ENSCMIP00000010350"/>
<dbReference type="GeneTree" id="ENSGT00940000157790"/>
<feature type="compositionally biased region" description="Polar residues" evidence="1">
    <location>
        <begin position="100"/>
        <end position="111"/>
    </location>
</feature>
<name>A0A4W3H4S0_CALMI</name>
<reference evidence="2" key="4">
    <citation type="submission" date="2025-08" db="UniProtKB">
        <authorList>
            <consortium name="Ensembl"/>
        </authorList>
    </citation>
    <scope>IDENTIFICATION</scope>
</reference>
<organism evidence="2 3">
    <name type="scientific">Callorhinchus milii</name>
    <name type="common">Ghost shark</name>
    <dbReference type="NCBI Taxonomy" id="7868"/>
    <lineage>
        <taxon>Eukaryota</taxon>
        <taxon>Metazoa</taxon>
        <taxon>Chordata</taxon>
        <taxon>Craniata</taxon>
        <taxon>Vertebrata</taxon>
        <taxon>Chondrichthyes</taxon>
        <taxon>Holocephali</taxon>
        <taxon>Chimaeriformes</taxon>
        <taxon>Callorhinchidae</taxon>
        <taxon>Callorhinchus</taxon>
    </lineage>
</organism>
<proteinExistence type="predicted"/>
<accession>A0A4W3H4S0</accession>
<evidence type="ECO:0000313" key="3">
    <source>
        <dbReference type="Proteomes" id="UP000314986"/>
    </source>
</evidence>
<reference evidence="3" key="2">
    <citation type="journal article" date="2007" name="PLoS Biol.">
        <title>Survey sequencing and comparative analysis of the elephant shark (Callorhinchus milii) genome.</title>
        <authorList>
            <person name="Venkatesh B."/>
            <person name="Kirkness E.F."/>
            <person name="Loh Y.H."/>
            <person name="Halpern A.L."/>
            <person name="Lee A.P."/>
            <person name="Johnson J."/>
            <person name="Dandona N."/>
            <person name="Viswanathan L.D."/>
            <person name="Tay A."/>
            <person name="Venter J.C."/>
            <person name="Strausberg R.L."/>
            <person name="Brenner S."/>
        </authorList>
    </citation>
    <scope>NUCLEOTIDE SEQUENCE [LARGE SCALE GENOMIC DNA]</scope>
</reference>
<reference evidence="3" key="1">
    <citation type="journal article" date="2006" name="Science">
        <title>Ancient noncoding elements conserved in the human genome.</title>
        <authorList>
            <person name="Venkatesh B."/>
            <person name="Kirkness E.F."/>
            <person name="Loh Y.H."/>
            <person name="Halpern A.L."/>
            <person name="Lee A.P."/>
            <person name="Johnson J."/>
            <person name="Dandona N."/>
            <person name="Viswanathan L.D."/>
            <person name="Tay A."/>
            <person name="Venter J.C."/>
            <person name="Strausberg R.L."/>
            <person name="Brenner S."/>
        </authorList>
    </citation>
    <scope>NUCLEOTIDE SEQUENCE [LARGE SCALE GENOMIC DNA]</scope>
</reference>
<dbReference type="AlphaFoldDB" id="A0A4W3H4S0"/>
<evidence type="ECO:0000256" key="1">
    <source>
        <dbReference type="SAM" id="MobiDB-lite"/>
    </source>
</evidence>
<reference evidence="3" key="3">
    <citation type="journal article" date="2014" name="Nature">
        <title>Elephant shark genome provides unique insights into gnathostome evolution.</title>
        <authorList>
            <consortium name="International Elephant Shark Genome Sequencing Consortium"/>
            <person name="Venkatesh B."/>
            <person name="Lee A.P."/>
            <person name="Ravi V."/>
            <person name="Maurya A.K."/>
            <person name="Lian M.M."/>
            <person name="Swann J.B."/>
            <person name="Ohta Y."/>
            <person name="Flajnik M.F."/>
            <person name="Sutoh Y."/>
            <person name="Kasahara M."/>
            <person name="Hoon S."/>
            <person name="Gangu V."/>
            <person name="Roy S.W."/>
            <person name="Irimia M."/>
            <person name="Korzh V."/>
            <person name="Kondrychyn I."/>
            <person name="Lim Z.W."/>
            <person name="Tay B.H."/>
            <person name="Tohari S."/>
            <person name="Kong K.W."/>
            <person name="Ho S."/>
            <person name="Lorente-Galdos B."/>
            <person name="Quilez J."/>
            <person name="Marques-Bonet T."/>
            <person name="Raney B.J."/>
            <person name="Ingham P.W."/>
            <person name="Tay A."/>
            <person name="Hillier L.W."/>
            <person name="Minx P."/>
            <person name="Boehm T."/>
            <person name="Wilson R.K."/>
            <person name="Brenner S."/>
            <person name="Warren W.C."/>
        </authorList>
    </citation>
    <scope>NUCLEOTIDE SEQUENCE [LARGE SCALE GENOMIC DNA]</scope>
</reference>